<reference evidence="1 2" key="1">
    <citation type="submission" date="2020-01" db="EMBL/GenBank/DDBJ databases">
        <title>Genomes of bacteria type strains.</title>
        <authorList>
            <person name="Chen J."/>
            <person name="Zhu S."/>
            <person name="Yang J."/>
        </authorList>
    </citation>
    <scope>NUCLEOTIDE SEQUENCE [LARGE SCALE GENOMIC DNA]</scope>
    <source>
        <strain evidence="1 2">LMG 22958</strain>
    </source>
</reference>
<name>A0A6L9MTH5_9ALTE</name>
<protein>
    <submittedName>
        <fullName evidence="1">Uncharacterized protein</fullName>
    </submittedName>
</protein>
<comment type="caution">
    <text evidence="1">The sequence shown here is derived from an EMBL/GenBank/DDBJ whole genome shotgun (WGS) entry which is preliminary data.</text>
</comment>
<evidence type="ECO:0000313" key="1">
    <source>
        <dbReference type="EMBL" id="NDW21532.1"/>
    </source>
</evidence>
<evidence type="ECO:0000313" key="2">
    <source>
        <dbReference type="Proteomes" id="UP000478837"/>
    </source>
</evidence>
<dbReference type="RefSeq" id="WP_163111519.1">
    <property type="nucleotide sequence ID" value="NZ_JAAAWP010000004.1"/>
</dbReference>
<sequence>MMNWCRKELAINAGASQKASRLTLLKLGMALVRQACLVTTCLALLAHTASTKAVASGINAATQDLINASSSSSVIAVPVSAFSTYPSSLVVRQCEENTLTESALENSACQEDIIAPDTFIDALRESSFFSSLHPYEEKSDYQLLIANVSNENAHLAEITLQWRSMEIASHVLQVNVPKISQNGKAHYAAELVAQWRDLAIKQNLFSASYLYQALDASNYERELVVPQTVGEFKKLDTQLYADPFSGAITRYVHPTYEEALLDIIVYPFTHKLSKENNLLLNEQLKADLEKAGEIAKAQELTLTLANPAAPYKSKGEENGWRLGIAAQSEKSPTLYATTYVFRKHDKIIKIATTFPADFSDPLVDELMQNVDVPKESVLMRSIRELL</sequence>
<gene>
    <name evidence="1" type="ORF">GTW09_08395</name>
</gene>
<dbReference type="AlphaFoldDB" id="A0A6L9MTH5"/>
<proteinExistence type="predicted"/>
<keyword evidence="2" id="KW-1185">Reference proteome</keyword>
<accession>A0A6L9MTH5</accession>
<dbReference type="EMBL" id="JAAAWP010000004">
    <property type="protein sequence ID" value="NDW21532.1"/>
    <property type="molecule type" value="Genomic_DNA"/>
</dbReference>
<dbReference type="Proteomes" id="UP000478837">
    <property type="component" value="Unassembled WGS sequence"/>
</dbReference>
<organism evidence="1 2">
    <name type="scientific">Alteromonas hispanica</name>
    <dbReference type="NCBI Taxonomy" id="315421"/>
    <lineage>
        <taxon>Bacteria</taxon>
        <taxon>Pseudomonadati</taxon>
        <taxon>Pseudomonadota</taxon>
        <taxon>Gammaproteobacteria</taxon>
        <taxon>Alteromonadales</taxon>
        <taxon>Alteromonadaceae</taxon>
        <taxon>Alteromonas/Salinimonas group</taxon>
        <taxon>Alteromonas</taxon>
    </lineage>
</organism>